<gene>
    <name evidence="2" type="ORF">ABT39_MTgene1529</name>
</gene>
<organism evidence="2">
    <name type="scientific">Picea glauca</name>
    <name type="common">White spruce</name>
    <name type="synonym">Pinus glauca</name>
    <dbReference type="NCBI Taxonomy" id="3330"/>
    <lineage>
        <taxon>Eukaryota</taxon>
        <taxon>Viridiplantae</taxon>
        <taxon>Streptophyta</taxon>
        <taxon>Embryophyta</taxon>
        <taxon>Tracheophyta</taxon>
        <taxon>Spermatophyta</taxon>
        <taxon>Pinopsida</taxon>
        <taxon>Pinidae</taxon>
        <taxon>Conifers I</taxon>
        <taxon>Pinales</taxon>
        <taxon>Pinaceae</taxon>
        <taxon>Picea</taxon>
    </lineage>
</organism>
<keyword evidence="2" id="KW-0496">Mitochondrion</keyword>
<feature type="region of interest" description="Disordered" evidence="1">
    <location>
        <begin position="50"/>
        <end position="88"/>
    </location>
</feature>
<evidence type="ECO:0000313" key="2">
    <source>
        <dbReference type="EMBL" id="KUM46428.1"/>
    </source>
</evidence>
<comment type="caution">
    <text evidence="2">The sequence shown here is derived from an EMBL/GenBank/DDBJ whole genome shotgun (WGS) entry which is preliminary data.</text>
</comment>
<reference evidence="2" key="1">
    <citation type="journal article" date="2015" name="Genome Biol. Evol.">
        <title>Organellar Genomes of White Spruce (Picea glauca): Assembly and Annotation.</title>
        <authorList>
            <person name="Jackman S.D."/>
            <person name="Warren R.L."/>
            <person name="Gibb E.A."/>
            <person name="Vandervalk B.P."/>
            <person name="Mohamadi H."/>
            <person name="Chu J."/>
            <person name="Raymond A."/>
            <person name="Pleasance S."/>
            <person name="Coope R."/>
            <person name="Wildung M.R."/>
            <person name="Ritland C.E."/>
            <person name="Bousquet J."/>
            <person name="Jones S.J."/>
            <person name="Bohlmann J."/>
            <person name="Birol I."/>
        </authorList>
    </citation>
    <scope>NUCLEOTIDE SEQUENCE [LARGE SCALE GENOMIC DNA]</scope>
    <source>
        <tissue evidence="2">Flushing bud</tissue>
    </source>
</reference>
<sequence>MPRGERRLFSERRQARAGTTDSFFQMVRDEITLLPSAAIANSNQNQYRYDPVSTDAWRETEERERSNRKHRGRVENGNESIFEHSTSN</sequence>
<dbReference type="EMBL" id="LKAM01000011">
    <property type="protein sequence ID" value="KUM46428.1"/>
    <property type="molecule type" value="Genomic_DNA"/>
</dbReference>
<evidence type="ECO:0000256" key="1">
    <source>
        <dbReference type="SAM" id="MobiDB-lite"/>
    </source>
</evidence>
<feature type="compositionally biased region" description="Polar residues" evidence="1">
    <location>
        <begin position="77"/>
        <end position="88"/>
    </location>
</feature>
<geneLocation type="mitochondrion" evidence="2"/>
<proteinExistence type="predicted"/>
<name>A0A117NG82_PICGL</name>
<accession>A0A117NG82</accession>
<protein>
    <submittedName>
        <fullName evidence="2">Uncharacterized protein</fullName>
    </submittedName>
</protein>
<feature type="compositionally biased region" description="Basic and acidic residues" evidence="1">
    <location>
        <begin position="56"/>
        <end position="65"/>
    </location>
</feature>
<dbReference type="AlphaFoldDB" id="A0A117NG82"/>